<protein>
    <recommendedName>
        <fullName evidence="4">SipW-cognate class signal peptide</fullName>
    </recommendedName>
</protein>
<feature type="compositionally biased region" description="Basic and acidic residues" evidence="1">
    <location>
        <begin position="468"/>
        <end position="477"/>
    </location>
</feature>
<sequence>MTGDADETSHGTVHWLREQIDLAAGERIDVPGVGGLGRLATIDHLRRAADDRIDESGADGDCRTSEVARVDVSRRSILAGMTTIGASGALAGAGTSGLLSDTERLGGDDSGIVVTTGEVGLRLAWQEEYDPRDGSGQTATSPGSEWQGDCPVSGFVDDPPSAFTLTDRVRPGDSGTIRIGFDAIGNPGWLWGALSTDCPGGPLSAAIDATATFGRCTGGSLAVEPIYADGESHSRLTGSLCAVLGTIAGGVRFGDGCLDPEETYRLDIDWSFRPLPDQVSRNGAPDAETPEYSDASVAFGFDYHYVQCRHTPSSASPFDGQRCDCPGRFGISNVEVYAIEDGERTYAGKLDLGEDYCGDAEGVRENVVEPGRYALCADETPGSYEIEVTDTTEKREGNDVETTGIALELFRDGQPRQLSRVDVFGAGKELVYASAADFDGNATAGILSGPLKTLDEPGNAGTDTDPETGGKGERAGSDDGVETDPSPPERVRWESSGGDD</sequence>
<dbReference type="Proteomes" id="UP001596201">
    <property type="component" value="Unassembled WGS sequence"/>
</dbReference>
<gene>
    <name evidence="2" type="ORF">ACFPJ5_00045</name>
</gene>
<organism evidence="2 3">
    <name type="scientific">Salinirubrum litoreum</name>
    <dbReference type="NCBI Taxonomy" id="1126234"/>
    <lineage>
        <taxon>Archaea</taxon>
        <taxon>Methanobacteriati</taxon>
        <taxon>Methanobacteriota</taxon>
        <taxon>Stenosarchaea group</taxon>
        <taxon>Halobacteria</taxon>
        <taxon>Halobacteriales</taxon>
        <taxon>Haloferacaceae</taxon>
        <taxon>Salinirubrum</taxon>
    </lineage>
</organism>
<evidence type="ECO:0000256" key="1">
    <source>
        <dbReference type="SAM" id="MobiDB-lite"/>
    </source>
</evidence>
<dbReference type="RefSeq" id="WP_227229394.1">
    <property type="nucleotide sequence ID" value="NZ_JAJCVJ010000001.1"/>
</dbReference>
<feature type="compositionally biased region" description="Polar residues" evidence="1">
    <location>
        <begin position="135"/>
        <end position="144"/>
    </location>
</feature>
<dbReference type="AlphaFoldDB" id="A0ABD5R5U4"/>
<dbReference type="EMBL" id="JBHSKX010000001">
    <property type="protein sequence ID" value="MFC5365310.1"/>
    <property type="molecule type" value="Genomic_DNA"/>
</dbReference>
<evidence type="ECO:0000313" key="2">
    <source>
        <dbReference type="EMBL" id="MFC5365310.1"/>
    </source>
</evidence>
<evidence type="ECO:0000313" key="3">
    <source>
        <dbReference type="Proteomes" id="UP001596201"/>
    </source>
</evidence>
<accession>A0ABD5R5U4</accession>
<evidence type="ECO:0008006" key="4">
    <source>
        <dbReference type="Google" id="ProtNLM"/>
    </source>
</evidence>
<feature type="region of interest" description="Disordered" evidence="1">
    <location>
        <begin position="449"/>
        <end position="500"/>
    </location>
</feature>
<name>A0ABD5R5U4_9EURY</name>
<feature type="region of interest" description="Disordered" evidence="1">
    <location>
        <begin position="129"/>
        <end position="149"/>
    </location>
</feature>
<proteinExistence type="predicted"/>
<keyword evidence="3" id="KW-1185">Reference proteome</keyword>
<comment type="caution">
    <text evidence="2">The sequence shown here is derived from an EMBL/GenBank/DDBJ whole genome shotgun (WGS) entry which is preliminary data.</text>
</comment>
<reference evidence="2 3" key="1">
    <citation type="journal article" date="2019" name="Int. J. Syst. Evol. Microbiol.">
        <title>The Global Catalogue of Microorganisms (GCM) 10K type strain sequencing project: providing services to taxonomists for standard genome sequencing and annotation.</title>
        <authorList>
            <consortium name="The Broad Institute Genomics Platform"/>
            <consortium name="The Broad Institute Genome Sequencing Center for Infectious Disease"/>
            <person name="Wu L."/>
            <person name="Ma J."/>
        </authorList>
    </citation>
    <scope>NUCLEOTIDE SEQUENCE [LARGE SCALE GENOMIC DNA]</scope>
    <source>
        <strain evidence="2 3">CGMCC 1.12237</strain>
    </source>
</reference>